<feature type="region of interest" description="Disordered" evidence="1">
    <location>
        <begin position="43"/>
        <end position="74"/>
    </location>
</feature>
<sequence>MFSYLQPGYPEFSEGSTAARRTLSSLTSEAVETSALWRHRQALRTQRLQPASRARHGRRVTAHTHFSETQGERRGLALNACGELSPGSPLIGDERGVD</sequence>
<dbReference type="AlphaFoldDB" id="A0A4Z2HVZ5"/>
<name>A0A4Z2HVZ5_9TELE</name>
<reference evidence="2 3" key="1">
    <citation type="submission" date="2019-03" db="EMBL/GenBank/DDBJ databases">
        <title>First draft genome of Liparis tanakae, snailfish: a comprehensive survey of snailfish specific genes.</title>
        <authorList>
            <person name="Kim W."/>
            <person name="Song I."/>
            <person name="Jeong J.-H."/>
            <person name="Kim D."/>
            <person name="Kim S."/>
            <person name="Ryu S."/>
            <person name="Song J.Y."/>
            <person name="Lee S.K."/>
        </authorList>
    </citation>
    <scope>NUCLEOTIDE SEQUENCE [LARGE SCALE GENOMIC DNA]</scope>
    <source>
        <tissue evidence="2">Muscle</tissue>
    </source>
</reference>
<gene>
    <name evidence="2" type="ORF">EYF80_019702</name>
</gene>
<accession>A0A4Z2HVZ5</accession>
<keyword evidence="3" id="KW-1185">Reference proteome</keyword>
<proteinExistence type="predicted"/>
<comment type="caution">
    <text evidence="2">The sequence shown here is derived from an EMBL/GenBank/DDBJ whole genome shotgun (WGS) entry which is preliminary data.</text>
</comment>
<dbReference type="EMBL" id="SRLO01000168">
    <property type="protein sequence ID" value="TNN70026.1"/>
    <property type="molecule type" value="Genomic_DNA"/>
</dbReference>
<evidence type="ECO:0000256" key="1">
    <source>
        <dbReference type="SAM" id="MobiDB-lite"/>
    </source>
</evidence>
<feature type="compositionally biased region" description="Basic residues" evidence="1">
    <location>
        <begin position="53"/>
        <end position="62"/>
    </location>
</feature>
<organism evidence="2 3">
    <name type="scientific">Liparis tanakae</name>
    <name type="common">Tanaka's snailfish</name>
    <dbReference type="NCBI Taxonomy" id="230148"/>
    <lineage>
        <taxon>Eukaryota</taxon>
        <taxon>Metazoa</taxon>
        <taxon>Chordata</taxon>
        <taxon>Craniata</taxon>
        <taxon>Vertebrata</taxon>
        <taxon>Euteleostomi</taxon>
        <taxon>Actinopterygii</taxon>
        <taxon>Neopterygii</taxon>
        <taxon>Teleostei</taxon>
        <taxon>Neoteleostei</taxon>
        <taxon>Acanthomorphata</taxon>
        <taxon>Eupercaria</taxon>
        <taxon>Perciformes</taxon>
        <taxon>Cottioidei</taxon>
        <taxon>Cottales</taxon>
        <taxon>Liparidae</taxon>
        <taxon>Liparis</taxon>
    </lineage>
</organism>
<protein>
    <submittedName>
        <fullName evidence="2">Uncharacterized protein</fullName>
    </submittedName>
</protein>
<evidence type="ECO:0000313" key="3">
    <source>
        <dbReference type="Proteomes" id="UP000314294"/>
    </source>
</evidence>
<evidence type="ECO:0000313" key="2">
    <source>
        <dbReference type="EMBL" id="TNN70026.1"/>
    </source>
</evidence>
<dbReference type="Proteomes" id="UP000314294">
    <property type="component" value="Unassembled WGS sequence"/>
</dbReference>